<dbReference type="Proteomes" id="UP001295423">
    <property type="component" value="Unassembled WGS sequence"/>
</dbReference>
<protein>
    <submittedName>
        <fullName evidence="1">Uncharacterized protein</fullName>
    </submittedName>
</protein>
<keyword evidence="2" id="KW-1185">Reference proteome</keyword>
<name>A0AAD2G8A8_9STRA</name>
<comment type="caution">
    <text evidence="1">The sequence shown here is derived from an EMBL/GenBank/DDBJ whole genome shotgun (WGS) entry which is preliminary data.</text>
</comment>
<dbReference type="EMBL" id="CAKOGP040002143">
    <property type="protein sequence ID" value="CAJ1963387.1"/>
    <property type="molecule type" value="Genomic_DNA"/>
</dbReference>
<evidence type="ECO:0000313" key="2">
    <source>
        <dbReference type="Proteomes" id="UP001295423"/>
    </source>
</evidence>
<reference evidence="1" key="1">
    <citation type="submission" date="2023-08" db="EMBL/GenBank/DDBJ databases">
        <authorList>
            <person name="Audoor S."/>
            <person name="Bilcke G."/>
        </authorList>
    </citation>
    <scope>NUCLEOTIDE SEQUENCE</scope>
</reference>
<evidence type="ECO:0000313" key="1">
    <source>
        <dbReference type="EMBL" id="CAJ1963387.1"/>
    </source>
</evidence>
<proteinExistence type="predicted"/>
<organism evidence="1 2">
    <name type="scientific">Cylindrotheca closterium</name>
    <dbReference type="NCBI Taxonomy" id="2856"/>
    <lineage>
        <taxon>Eukaryota</taxon>
        <taxon>Sar</taxon>
        <taxon>Stramenopiles</taxon>
        <taxon>Ochrophyta</taxon>
        <taxon>Bacillariophyta</taxon>
        <taxon>Bacillariophyceae</taxon>
        <taxon>Bacillariophycidae</taxon>
        <taxon>Bacillariales</taxon>
        <taxon>Bacillariaceae</taxon>
        <taxon>Cylindrotheca</taxon>
    </lineage>
</organism>
<accession>A0AAD2G8A8</accession>
<sequence>MDSTIDKLNKEFKTLAGLTIAQGQIRLMPAIRKNICAFIQWCRDKICMGQDPTTTPFPIVDAAKLLRRMKSHEQYMYGSRLMLQQALLQDFTNDVQWDDWCPTFKNYL</sequence>
<dbReference type="AlphaFoldDB" id="A0AAD2G8A8"/>
<gene>
    <name evidence="1" type="ORF">CYCCA115_LOCUS20141</name>
</gene>